<organism evidence="2 3">
    <name type="scientific">Sorangium cellulosum</name>
    <name type="common">Polyangium cellulosum</name>
    <dbReference type="NCBI Taxonomy" id="56"/>
    <lineage>
        <taxon>Bacteria</taxon>
        <taxon>Pseudomonadati</taxon>
        <taxon>Myxococcota</taxon>
        <taxon>Polyangia</taxon>
        <taxon>Polyangiales</taxon>
        <taxon>Polyangiaceae</taxon>
        <taxon>Sorangium</taxon>
    </lineage>
</organism>
<reference evidence="2 3" key="1">
    <citation type="submission" date="2014-02" db="EMBL/GenBank/DDBJ databases">
        <title>The small core and large imbalanced accessory genome model reveals a collaborative survival strategy of Sorangium cellulosum strains in nature.</title>
        <authorList>
            <person name="Han K."/>
            <person name="Peng R."/>
            <person name="Blom J."/>
            <person name="Li Y.-Z."/>
        </authorList>
    </citation>
    <scope>NUCLEOTIDE SEQUENCE [LARGE SCALE GENOMIC DNA]</scope>
    <source>
        <strain evidence="2 3">So0011-07</strain>
    </source>
</reference>
<proteinExistence type="predicted"/>
<name>A0A150S0H4_SORCE</name>
<dbReference type="Proteomes" id="UP000075635">
    <property type="component" value="Unassembled WGS sequence"/>
</dbReference>
<sequence length="189" mass="20264">MLSVLACACSLQGLSPEWDASSSGGEAGVSSGAGATGGDGGSIRESIEIEAENEELCTLYGGFTRMEDEKARGGYYVTVPEELDCNLDQVDCLFEITKAGTYQITARVAEGPDGGSDNSWWIRVDYEPEEGYRYDMTGSEFHVDIVSDTTLPEAKPLNFELAPGEHSVSFGCREDGAKLDWVGLVRLGP</sequence>
<feature type="region of interest" description="Disordered" evidence="1">
    <location>
        <begin position="18"/>
        <end position="42"/>
    </location>
</feature>
<evidence type="ECO:0000313" key="3">
    <source>
        <dbReference type="Proteomes" id="UP000075635"/>
    </source>
</evidence>
<dbReference type="Gene3D" id="2.60.120.260">
    <property type="entry name" value="Galactose-binding domain-like"/>
    <property type="match status" value="1"/>
</dbReference>
<protein>
    <submittedName>
        <fullName evidence="2">Uncharacterized protein</fullName>
    </submittedName>
</protein>
<feature type="compositionally biased region" description="Low complexity" evidence="1">
    <location>
        <begin position="20"/>
        <end position="33"/>
    </location>
</feature>
<evidence type="ECO:0000313" key="2">
    <source>
        <dbReference type="EMBL" id="KYF85929.1"/>
    </source>
</evidence>
<dbReference type="AlphaFoldDB" id="A0A150S0H4"/>
<accession>A0A150S0H4</accession>
<dbReference type="CDD" id="cd02795">
    <property type="entry name" value="CBM6-CBM35-CBM36_like"/>
    <property type="match status" value="1"/>
</dbReference>
<comment type="caution">
    <text evidence="2">The sequence shown here is derived from an EMBL/GenBank/DDBJ whole genome shotgun (WGS) entry which is preliminary data.</text>
</comment>
<gene>
    <name evidence="2" type="ORF">BE17_52275</name>
</gene>
<dbReference type="EMBL" id="JEMB01001599">
    <property type="protein sequence ID" value="KYF85929.1"/>
    <property type="molecule type" value="Genomic_DNA"/>
</dbReference>
<evidence type="ECO:0000256" key="1">
    <source>
        <dbReference type="SAM" id="MobiDB-lite"/>
    </source>
</evidence>